<dbReference type="GO" id="GO:0046872">
    <property type="term" value="F:metal ion binding"/>
    <property type="evidence" value="ECO:0007669"/>
    <property type="project" value="UniProtKB-KW"/>
</dbReference>
<dbReference type="GO" id="GO:0005525">
    <property type="term" value="F:GTP binding"/>
    <property type="evidence" value="ECO:0007669"/>
    <property type="project" value="UniProtKB-UniRule"/>
</dbReference>
<dbReference type="InterPro" id="IPR030393">
    <property type="entry name" value="G_ENGB_dom"/>
</dbReference>
<dbReference type="RefSeq" id="WP_022734140.1">
    <property type="nucleotide sequence ID" value="NZ_NXGX01000004.1"/>
</dbReference>
<evidence type="ECO:0000256" key="6">
    <source>
        <dbReference type="ARBA" id="ARBA00022842"/>
    </source>
</evidence>
<dbReference type="GeneID" id="98670855"/>
<keyword evidence="3 10" id="KW-0132">Cell division</keyword>
<evidence type="ECO:0000256" key="2">
    <source>
        <dbReference type="ARBA" id="ARBA00009638"/>
    </source>
</evidence>
<dbReference type="GO" id="GO:0005829">
    <property type="term" value="C:cytosol"/>
    <property type="evidence" value="ECO:0007669"/>
    <property type="project" value="TreeGrafter"/>
</dbReference>
<dbReference type="InterPro" id="IPR027417">
    <property type="entry name" value="P-loop_NTPase"/>
</dbReference>
<reference evidence="12 13" key="1">
    <citation type="submission" date="2017-09" db="EMBL/GenBank/DDBJ databases">
        <title>Biodiversity and function of Thalassospira species in the particle-attached aromatic-hydrocarbon-degrading consortia from the surface seawater of the China South Sea.</title>
        <authorList>
            <person name="Dong C."/>
            <person name="Lai Q."/>
            <person name="Shao Z."/>
        </authorList>
    </citation>
    <scope>NUCLEOTIDE SEQUENCE [LARGE SCALE GENOMIC DNA]</scope>
    <source>
        <strain evidence="12 13">139Z-12</strain>
    </source>
</reference>
<keyword evidence="8 10" id="KW-0717">Septation</keyword>
<evidence type="ECO:0000256" key="1">
    <source>
        <dbReference type="ARBA" id="ARBA00001946"/>
    </source>
</evidence>
<dbReference type="PANTHER" id="PTHR11649">
    <property type="entry name" value="MSS1/TRME-RELATED GTP-BINDING PROTEIN"/>
    <property type="match status" value="1"/>
</dbReference>
<evidence type="ECO:0000256" key="4">
    <source>
        <dbReference type="ARBA" id="ARBA00022723"/>
    </source>
</evidence>
<keyword evidence="9 10" id="KW-0131">Cell cycle</keyword>
<evidence type="ECO:0000256" key="3">
    <source>
        <dbReference type="ARBA" id="ARBA00022618"/>
    </source>
</evidence>
<dbReference type="AlphaFoldDB" id="A0A2N3L5G3"/>
<protein>
    <recommendedName>
        <fullName evidence="10">Probable GTP-binding protein EngB</fullName>
    </recommendedName>
</protein>
<keyword evidence="13" id="KW-1185">Reference proteome</keyword>
<accession>A0A2N3L5G3</accession>
<dbReference type="InterPro" id="IPR019987">
    <property type="entry name" value="GTP-bd_ribosome_bio_YsxC"/>
</dbReference>
<dbReference type="CDD" id="cd01876">
    <property type="entry name" value="YihA_EngB"/>
    <property type="match status" value="1"/>
</dbReference>
<evidence type="ECO:0000313" key="13">
    <source>
        <dbReference type="Proteomes" id="UP000233332"/>
    </source>
</evidence>
<dbReference type="HAMAP" id="MF_00321">
    <property type="entry name" value="GTPase_EngB"/>
    <property type="match status" value="1"/>
</dbReference>
<evidence type="ECO:0000256" key="8">
    <source>
        <dbReference type="ARBA" id="ARBA00023210"/>
    </source>
</evidence>
<dbReference type="Gene3D" id="3.40.50.300">
    <property type="entry name" value="P-loop containing nucleotide triphosphate hydrolases"/>
    <property type="match status" value="1"/>
</dbReference>
<name>A0A2N3L5G3_9PROT</name>
<keyword evidence="5 10" id="KW-0547">Nucleotide-binding</keyword>
<feature type="domain" description="EngB-type G" evidence="11">
    <location>
        <begin position="47"/>
        <end position="220"/>
    </location>
</feature>
<dbReference type="NCBIfam" id="TIGR03598">
    <property type="entry name" value="GTPase_YsxC"/>
    <property type="match status" value="1"/>
</dbReference>
<evidence type="ECO:0000256" key="7">
    <source>
        <dbReference type="ARBA" id="ARBA00023134"/>
    </source>
</evidence>
<evidence type="ECO:0000259" key="11">
    <source>
        <dbReference type="PROSITE" id="PS51706"/>
    </source>
</evidence>
<proteinExistence type="inferred from homology"/>
<dbReference type="SUPFAM" id="SSF52540">
    <property type="entry name" value="P-loop containing nucleoside triphosphate hydrolases"/>
    <property type="match status" value="1"/>
</dbReference>
<sequence>MTDENLPSVTSIPTYKAPQIEAGRKLFSRPVTFLLGVAQLEQLPPEDKTEICFAGRSNVGKSSLINAITGRKDIARTSNTPGRTQQLNYFDLDGACHVVDLPGYGFAQAPKDIVDTWQNLIKQYLRGRVTLRRVFVLIDSRHGFMKADLDMMKVLDESAVTYQVVLTKADKLKKGQLEKRIKEVVNALVKHPAALPKIFATSSEKNTGLAELRAEIASLL</sequence>
<dbReference type="EMBL" id="NXGX01000004">
    <property type="protein sequence ID" value="PKR58073.1"/>
    <property type="molecule type" value="Genomic_DNA"/>
</dbReference>
<dbReference type="Proteomes" id="UP000233332">
    <property type="component" value="Unassembled WGS sequence"/>
</dbReference>
<evidence type="ECO:0000256" key="10">
    <source>
        <dbReference type="HAMAP-Rule" id="MF_00321"/>
    </source>
</evidence>
<comment type="function">
    <text evidence="10">Necessary for normal cell division and for the maintenance of normal septation.</text>
</comment>
<dbReference type="PANTHER" id="PTHR11649:SF13">
    <property type="entry name" value="ENGB-TYPE G DOMAIN-CONTAINING PROTEIN"/>
    <property type="match status" value="1"/>
</dbReference>
<evidence type="ECO:0000256" key="9">
    <source>
        <dbReference type="ARBA" id="ARBA00023306"/>
    </source>
</evidence>
<organism evidence="12 13">
    <name type="scientific">Thalassospira lohafexi</name>
    <dbReference type="NCBI Taxonomy" id="744227"/>
    <lineage>
        <taxon>Bacteria</taxon>
        <taxon>Pseudomonadati</taxon>
        <taxon>Pseudomonadota</taxon>
        <taxon>Alphaproteobacteria</taxon>
        <taxon>Rhodospirillales</taxon>
        <taxon>Thalassospiraceae</taxon>
        <taxon>Thalassospira</taxon>
    </lineage>
</organism>
<comment type="caution">
    <text evidence="12">The sequence shown here is derived from an EMBL/GenBank/DDBJ whole genome shotgun (WGS) entry which is preliminary data.</text>
</comment>
<evidence type="ECO:0000313" key="12">
    <source>
        <dbReference type="EMBL" id="PKR58073.1"/>
    </source>
</evidence>
<dbReference type="InterPro" id="IPR006073">
    <property type="entry name" value="GTP-bd"/>
</dbReference>
<dbReference type="GO" id="GO:0000917">
    <property type="term" value="P:division septum assembly"/>
    <property type="evidence" value="ECO:0007669"/>
    <property type="project" value="UniProtKB-KW"/>
</dbReference>
<dbReference type="Pfam" id="PF01926">
    <property type="entry name" value="MMR_HSR1"/>
    <property type="match status" value="1"/>
</dbReference>
<comment type="cofactor">
    <cofactor evidence="1">
        <name>Mg(2+)</name>
        <dbReference type="ChEBI" id="CHEBI:18420"/>
    </cofactor>
</comment>
<evidence type="ECO:0000256" key="5">
    <source>
        <dbReference type="ARBA" id="ARBA00022741"/>
    </source>
</evidence>
<comment type="similarity">
    <text evidence="2 10">Belongs to the TRAFAC class TrmE-Era-EngA-EngB-Septin-like GTPase superfamily. EngB GTPase family.</text>
</comment>
<dbReference type="FunFam" id="3.40.50.300:FF:000098">
    <property type="entry name" value="Probable GTP-binding protein EngB"/>
    <property type="match status" value="1"/>
</dbReference>
<dbReference type="PROSITE" id="PS51706">
    <property type="entry name" value="G_ENGB"/>
    <property type="match status" value="1"/>
</dbReference>
<keyword evidence="4" id="KW-0479">Metal-binding</keyword>
<gene>
    <name evidence="10" type="primary">engB</name>
    <name evidence="12" type="ORF">COO92_09915</name>
</gene>
<keyword evidence="6" id="KW-0460">Magnesium</keyword>
<keyword evidence="7 10" id="KW-0342">GTP-binding</keyword>